<protein>
    <submittedName>
        <fullName evidence="1">Uncharacterized protein</fullName>
    </submittedName>
</protein>
<keyword evidence="2" id="KW-1185">Reference proteome</keyword>
<dbReference type="EMBL" id="GL377642">
    <property type="protein sequence ID" value="EFJ11973.1"/>
    <property type="molecule type" value="Genomic_DNA"/>
</dbReference>
<sequence>MEIGHSLTGKLTCKLSSCLEHVPLFRSFAMMLRRQGNCTLLEHLLHRGLARGGDEEPWALHRGEEVDPDVYRNPFSVIVTDVYRRASQDVINFDLLGTYDEYVQRIGNDQGRSIKVVINIGTNEEQRHFPGMVPLPADCYCIRTKLPLWFDV</sequence>
<evidence type="ECO:0000313" key="1">
    <source>
        <dbReference type="EMBL" id="EFJ11973.1"/>
    </source>
</evidence>
<name>D8SUB5_SELML</name>
<reference evidence="1 2" key="1">
    <citation type="journal article" date="2011" name="Science">
        <title>The Selaginella genome identifies genetic changes associated with the evolution of vascular plants.</title>
        <authorList>
            <person name="Banks J.A."/>
            <person name="Nishiyama T."/>
            <person name="Hasebe M."/>
            <person name="Bowman J.L."/>
            <person name="Gribskov M."/>
            <person name="dePamphilis C."/>
            <person name="Albert V.A."/>
            <person name="Aono N."/>
            <person name="Aoyama T."/>
            <person name="Ambrose B.A."/>
            <person name="Ashton N.W."/>
            <person name="Axtell M.J."/>
            <person name="Barker E."/>
            <person name="Barker M.S."/>
            <person name="Bennetzen J.L."/>
            <person name="Bonawitz N.D."/>
            <person name="Chapple C."/>
            <person name="Cheng C."/>
            <person name="Correa L.G."/>
            <person name="Dacre M."/>
            <person name="DeBarry J."/>
            <person name="Dreyer I."/>
            <person name="Elias M."/>
            <person name="Engstrom E.M."/>
            <person name="Estelle M."/>
            <person name="Feng L."/>
            <person name="Finet C."/>
            <person name="Floyd S.K."/>
            <person name="Frommer W.B."/>
            <person name="Fujita T."/>
            <person name="Gramzow L."/>
            <person name="Gutensohn M."/>
            <person name="Harholt J."/>
            <person name="Hattori M."/>
            <person name="Heyl A."/>
            <person name="Hirai T."/>
            <person name="Hiwatashi Y."/>
            <person name="Ishikawa M."/>
            <person name="Iwata M."/>
            <person name="Karol K.G."/>
            <person name="Koehler B."/>
            <person name="Kolukisaoglu U."/>
            <person name="Kubo M."/>
            <person name="Kurata T."/>
            <person name="Lalonde S."/>
            <person name="Li K."/>
            <person name="Li Y."/>
            <person name="Litt A."/>
            <person name="Lyons E."/>
            <person name="Manning G."/>
            <person name="Maruyama T."/>
            <person name="Michael T.P."/>
            <person name="Mikami K."/>
            <person name="Miyazaki S."/>
            <person name="Morinaga S."/>
            <person name="Murata T."/>
            <person name="Mueller-Roeber B."/>
            <person name="Nelson D.R."/>
            <person name="Obara M."/>
            <person name="Oguri Y."/>
            <person name="Olmstead R.G."/>
            <person name="Onodera N."/>
            <person name="Petersen B.L."/>
            <person name="Pils B."/>
            <person name="Prigge M."/>
            <person name="Rensing S.A."/>
            <person name="Riano-Pachon D.M."/>
            <person name="Roberts A.W."/>
            <person name="Sato Y."/>
            <person name="Scheller H.V."/>
            <person name="Schulz B."/>
            <person name="Schulz C."/>
            <person name="Shakirov E.V."/>
            <person name="Shibagaki N."/>
            <person name="Shinohara N."/>
            <person name="Shippen D.E."/>
            <person name="Soerensen I."/>
            <person name="Sotooka R."/>
            <person name="Sugimoto N."/>
            <person name="Sugita M."/>
            <person name="Sumikawa N."/>
            <person name="Tanurdzic M."/>
            <person name="Theissen G."/>
            <person name="Ulvskov P."/>
            <person name="Wakazuki S."/>
            <person name="Weng J.K."/>
            <person name="Willats W.W."/>
            <person name="Wipf D."/>
            <person name="Wolf P.G."/>
            <person name="Yang L."/>
            <person name="Zimmer A.D."/>
            <person name="Zhu Q."/>
            <person name="Mitros T."/>
            <person name="Hellsten U."/>
            <person name="Loque D."/>
            <person name="Otillar R."/>
            <person name="Salamov A."/>
            <person name="Schmutz J."/>
            <person name="Shapiro H."/>
            <person name="Lindquist E."/>
            <person name="Lucas S."/>
            <person name="Rokhsar D."/>
            <person name="Grigoriev I.V."/>
        </authorList>
    </citation>
    <scope>NUCLEOTIDE SEQUENCE [LARGE SCALE GENOMIC DNA]</scope>
</reference>
<evidence type="ECO:0000313" key="2">
    <source>
        <dbReference type="Proteomes" id="UP000001514"/>
    </source>
</evidence>
<dbReference type="Gramene" id="EFJ11973">
    <property type="protein sequence ID" value="EFJ11973"/>
    <property type="gene ID" value="SELMODRAFT_425793"/>
</dbReference>
<accession>D8SUB5</accession>
<proteinExistence type="predicted"/>
<gene>
    <name evidence="1" type="ORF">SELMODRAFT_425793</name>
</gene>
<dbReference type="KEGG" id="smo:SELMODRAFT_425793"/>
<dbReference type="AlphaFoldDB" id="D8SUB5"/>
<organism evidence="2">
    <name type="scientific">Selaginella moellendorffii</name>
    <name type="common">Spikemoss</name>
    <dbReference type="NCBI Taxonomy" id="88036"/>
    <lineage>
        <taxon>Eukaryota</taxon>
        <taxon>Viridiplantae</taxon>
        <taxon>Streptophyta</taxon>
        <taxon>Embryophyta</taxon>
        <taxon>Tracheophyta</taxon>
        <taxon>Lycopodiopsida</taxon>
        <taxon>Selaginellales</taxon>
        <taxon>Selaginellaceae</taxon>
        <taxon>Selaginella</taxon>
    </lineage>
</organism>
<dbReference type="Proteomes" id="UP000001514">
    <property type="component" value="Unassembled WGS sequence"/>
</dbReference>
<dbReference type="HOGENOM" id="CLU_1725449_0_0_1"/>
<dbReference type="InParanoid" id="D8SUB5"/>